<evidence type="ECO:0000313" key="3">
    <source>
        <dbReference type="Proteomes" id="UP001347796"/>
    </source>
</evidence>
<dbReference type="EMBL" id="JAZGQO010000015">
    <property type="protein sequence ID" value="KAK6169295.1"/>
    <property type="molecule type" value="Genomic_DNA"/>
</dbReference>
<organism evidence="2 3">
    <name type="scientific">Patella caerulea</name>
    <name type="common">Rayed Mediterranean limpet</name>
    <dbReference type="NCBI Taxonomy" id="87958"/>
    <lineage>
        <taxon>Eukaryota</taxon>
        <taxon>Metazoa</taxon>
        <taxon>Spiralia</taxon>
        <taxon>Lophotrochozoa</taxon>
        <taxon>Mollusca</taxon>
        <taxon>Gastropoda</taxon>
        <taxon>Patellogastropoda</taxon>
        <taxon>Patelloidea</taxon>
        <taxon>Patellidae</taxon>
        <taxon>Patella</taxon>
    </lineage>
</organism>
<feature type="transmembrane region" description="Helical" evidence="1">
    <location>
        <begin position="63"/>
        <end position="86"/>
    </location>
</feature>
<gene>
    <name evidence="2" type="ORF">SNE40_020375</name>
</gene>
<name>A0AAN8J4M6_PATCE</name>
<dbReference type="Proteomes" id="UP001347796">
    <property type="component" value="Unassembled WGS sequence"/>
</dbReference>
<keyword evidence="1" id="KW-0812">Transmembrane</keyword>
<accession>A0AAN8J4M6</accession>
<sequence length="148" mass="16759">MSSCFNQYMLESCIQFYFQCVVFLVEPSLDDKKAKEQSVLKLGEDKSTEQEQNKEDVNNSTDFFWIGVGVGGAAVVIVGVTVMLIYCKNNRKTENRNTKVGNTGVTDKFKEAHEYADENLYSSTHQKRMAEPHIYAVTTTNSDYVILC</sequence>
<keyword evidence="1" id="KW-1133">Transmembrane helix</keyword>
<comment type="caution">
    <text evidence="2">The sequence shown here is derived from an EMBL/GenBank/DDBJ whole genome shotgun (WGS) entry which is preliminary data.</text>
</comment>
<proteinExistence type="predicted"/>
<evidence type="ECO:0000313" key="2">
    <source>
        <dbReference type="EMBL" id="KAK6169295.1"/>
    </source>
</evidence>
<keyword evidence="1" id="KW-0472">Membrane</keyword>
<dbReference type="AlphaFoldDB" id="A0AAN8J4M6"/>
<evidence type="ECO:0000256" key="1">
    <source>
        <dbReference type="SAM" id="Phobius"/>
    </source>
</evidence>
<keyword evidence="3" id="KW-1185">Reference proteome</keyword>
<reference evidence="2 3" key="1">
    <citation type="submission" date="2024-01" db="EMBL/GenBank/DDBJ databases">
        <title>The genome of the rayed Mediterranean limpet Patella caerulea (Linnaeus, 1758).</title>
        <authorList>
            <person name="Anh-Thu Weber A."/>
            <person name="Halstead-Nussloch G."/>
        </authorList>
    </citation>
    <scope>NUCLEOTIDE SEQUENCE [LARGE SCALE GENOMIC DNA]</scope>
    <source>
        <strain evidence="2">AATW-2023a</strain>
        <tissue evidence="2">Whole specimen</tissue>
    </source>
</reference>
<protein>
    <submittedName>
        <fullName evidence="2">Uncharacterized protein</fullName>
    </submittedName>
</protein>